<organism evidence="6 7">
    <name type="scientific">Clostridium sartagoforme</name>
    <dbReference type="NCBI Taxonomy" id="84031"/>
    <lineage>
        <taxon>Bacteria</taxon>
        <taxon>Bacillati</taxon>
        <taxon>Bacillota</taxon>
        <taxon>Clostridia</taxon>
        <taxon>Eubacteriales</taxon>
        <taxon>Clostridiaceae</taxon>
        <taxon>Clostridium</taxon>
    </lineage>
</organism>
<dbReference type="CDD" id="cd03221">
    <property type="entry name" value="ABCF_EF-3"/>
    <property type="match status" value="2"/>
</dbReference>
<dbReference type="SUPFAM" id="SSF52540">
    <property type="entry name" value="P-loop containing nucleoside triphosphate hydrolases"/>
    <property type="match status" value="2"/>
</dbReference>
<evidence type="ECO:0000313" key="6">
    <source>
        <dbReference type="EMBL" id="TGY43737.1"/>
    </source>
</evidence>
<dbReference type="InterPro" id="IPR017871">
    <property type="entry name" value="ABC_transporter-like_CS"/>
</dbReference>
<dbReference type="OrthoDB" id="9801441at2"/>
<dbReference type="Pfam" id="PF00005">
    <property type="entry name" value="ABC_tran"/>
    <property type="match status" value="2"/>
</dbReference>
<keyword evidence="2" id="KW-0547">Nucleotide-binding</keyword>
<dbReference type="PANTHER" id="PTHR42855:SF2">
    <property type="entry name" value="DRUG RESISTANCE ABC TRANSPORTER,ATP-BINDING PROTEIN"/>
    <property type="match status" value="1"/>
</dbReference>
<dbReference type="InterPro" id="IPR003439">
    <property type="entry name" value="ABC_transporter-like_ATP-bd"/>
</dbReference>
<dbReference type="GO" id="GO:0003677">
    <property type="term" value="F:DNA binding"/>
    <property type="evidence" value="ECO:0007669"/>
    <property type="project" value="InterPro"/>
</dbReference>
<dbReference type="PROSITE" id="PS00211">
    <property type="entry name" value="ABC_TRANSPORTER_1"/>
    <property type="match status" value="1"/>
</dbReference>
<dbReference type="FunFam" id="3.40.50.300:FF:000011">
    <property type="entry name" value="Putative ABC transporter ATP-binding component"/>
    <property type="match status" value="1"/>
</dbReference>
<dbReference type="AlphaFoldDB" id="A0A4S2DMZ7"/>
<dbReference type="Pfam" id="PF16326">
    <property type="entry name" value="ABC_tran_CTD"/>
    <property type="match status" value="1"/>
</dbReference>
<dbReference type="FunFam" id="3.40.50.300:FF:000309">
    <property type="entry name" value="ABC transporter ATP-binding protein"/>
    <property type="match status" value="1"/>
</dbReference>
<evidence type="ECO:0000256" key="3">
    <source>
        <dbReference type="ARBA" id="ARBA00022840"/>
    </source>
</evidence>
<dbReference type="InterPro" id="IPR051309">
    <property type="entry name" value="ABCF_ATPase"/>
</dbReference>
<evidence type="ECO:0000259" key="5">
    <source>
        <dbReference type="PROSITE" id="PS50893"/>
    </source>
</evidence>
<dbReference type="NCBIfam" id="NF000355">
    <property type="entry name" value="ribo_prot_ABC_F"/>
    <property type="match status" value="1"/>
</dbReference>
<reference evidence="6 7" key="1">
    <citation type="submission" date="2019-04" db="EMBL/GenBank/DDBJ databases">
        <title>Microbes associate with the intestines of laboratory mice.</title>
        <authorList>
            <person name="Navarre W."/>
            <person name="Wong E."/>
            <person name="Huang K."/>
            <person name="Tropini C."/>
            <person name="Ng K."/>
            <person name="Yu B."/>
        </authorList>
    </citation>
    <scope>NUCLEOTIDE SEQUENCE [LARGE SCALE GENOMIC DNA]</scope>
    <source>
        <strain evidence="6 7">NM50_B9-20</strain>
    </source>
</reference>
<dbReference type="EMBL" id="SRYR01000001">
    <property type="protein sequence ID" value="TGY43737.1"/>
    <property type="molecule type" value="Genomic_DNA"/>
</dbReference>
<sequence>MIVLSCRDISKSYGIQEVLKDITFSINEGDKVGIIGSNGEGKSTLFKIIIKELSQDSGEIFIDKNRTIGYLTQHVDLDMENTIYDEMNLVFKDLLDIEEKLHILEGKMADPYTEENAASHEKAIKDYTTLQDLYSHKGGYTYKGEISRVLKGLGFMEDDFNNIINTLSGGQKTRVALCKLLLKKPDIILLDEPTNHLDLEAIEWLEDYLKNYKGTVLIISHDRFFLDAVTNNTFEVINGHVNCYNVPYTKYIEQRKKNYETQLKAYNLQQAEIKRQEAIIEKFRSFNREKSIRAAESREKALDKMEKLDAPDREKDASKINFETSVKSGHDVLHIEELSKSYDDKTLFNGLSLDLKRGEKVALIGENGGGKTTLFNIVLGNIKSDAGKVLLGTNVNLGYYDQEQSNLNLDKTIIDEIWDEFPNLTTTKLRGYLASFLFTGDDVFKVINTLSGGEKCRINLLKLMISKSNFLLLDEPTNHLDIMSREALEDALLTYDGTLMVISHDRYFLNKVVNRILELNKNGINEYLGNYSYYQEKKNNPNRFEAMEEIAKGKTKTQIKEEKRKRKELEKEEKAMKLRFKKLEDEIAKEENNLLALQEKLCLEEVYSNPVESEKISKEIKTLEDKISSLYEEWEDCAALDSANE</sequence>
<feature type="coiled-coil region" evidence="4">
    <location>
        <begin position="552"/>
        <end position="633"/>
    </location>
</feature>
<dbReference type="InterPro" id="IPR003593">
    <property type="entry name" value="AAA+_ATPase"/>
</dbReference>
<dbReference type="SMART" id="SM00382">
    <property type="entry name" value="AAA"/>
    <property type="match status" value="2"/>
</dbReference>
<evidence type="ECO:0000256" key="4">
    <source>
        <dbReference type="SAM" id="Coils"/>
    </source>
</evidence>
<dbReference type="InterPro" id="IPR027417">
    <property type="entry name" value="P-loop_NTPase"/>
</dbReference>
<dbReference type="PANTHER" id="PTHR42855">
    <property type="entry name" value="ABC TRANSPORTER ATP-BINDING SUBUNIT"/>
    <property type="match status" value="1"/>
</dbReference>
<dbReference type="RefSeq" id="WP_136004361.1">
    <property type="nucleotide sequence ID" value="NZ_SRYR01000001.1"/>
</dbReference>
<dbReference type="Proteomes" id="UP000306888">
    <property type="component" value="Unassembled WGS sequence"/>
</dbReference>
<dbReference type="Gene3D" id="3.40.50.300">
    <property type="entry name" value="P-loop containing nucleotide triphosphate hydrolases"/>
    <property type="match status" value="2"/>
</dbReference>
<keyword evidence="1" id="KW-0677">Repeat</keyword>
<evidence type="ECO:0000313" key="7">
    <source>
        <dbReference type="Proteomes" id="UP000306888"/>
    </source>
</evidence>
<keyword evidence="7" id="KW-1185">Reference proteome</keyword>
<dbReference type="Pfam" id="PF12848">
    <property type="entry name" value="ABC_tran_Xtn"/>
    <property type="match status" value="1"/>
</dbReference>
<name>A0A4S2DMZ7_9CLOT</name>
<dbReference type="InterPro" id="IPR032781">
    <property type="entry name" value="ABC_tran_Xtn"/>
</dbReference>
<dbReference type="PROSITE" id="PS50893">
    <property type="entry name" value="ABC_TRANSPORTER_2"/>
    <property type="match status" value="2"/>
</dbReference>
<protein>
    <submittedName>
        <fullName evidence="6">ABC transporter ATP-binding protein</fullName>
    </submittedName>
</protein>
<comment type="caution">
    <text evidence="6">The sequence shown here is derived from an EMBL/GenBank/DDBJ whole genome shotgun (WGS) entry which is preliminary data.</text>
</comment>
<feature type="domain" description="ABC transporter" evidence="5">
    <location>
        <begin position="333"/>
        <end position="546"/>
    </location>
</feature>
<accession>A0A4S2DMZ7</accession>
<proteinExistence type="predicted"/>
<feature type="domain" description="ABC transporter" evidence="5">
    <location>
        <begin position="4"/>
        <end position="263"/>
    </location>
</feature>
<gene>
    <name evidence="6" type="ORF">E5347_02675</name>
</gene>
<dbReference type="GO" id="GO:0005524">
    <property type="term" value="F:ATP binding"/>
    <property type="evidence" value="ECO:0007669"/>
    <property type="project" value="UniProtKB-KW"/>
</dbReference>
<keyword evidence="3 6" id="KW-0067">ATP-binding</keyword>
<dbReference type="GO" id="GO:0016887">
    <property type="term" value="F:ATP hydrolysis activity"/>
    <property type="evidence" value="ECO:0007669"/>
    <property type="project" value="InterPro"/>
</dbReference>
<evidence type="ECO:0000256" key="2">
    <source>
        <dbReference type="ARBA" id="ARBA00022741"/>
    </source>
</evidence>
<evidence type="ECO:0000256" key="1">
    <source>
        <dbReference type="ARBA" id="ARBA00022737"/>
    </source>
</evidence>
<keyword evidence="4" id="KW-0175">Coiled coil</keyword>
<dbReference type="InterPro" id="IPR032524">
    <property type="entry name" value="ABC_tran_C"/>
</dbReference>